<dbReference type="EMBL" id="CP036264">
    <property type="protein sequence ID" value="QEF99764.1"/>
    <property type="molecule type" value="Genomic_DNA"/>
</dbReference>
<evidence type="ECO:0008006" key="4">
    <source>
        <dbReference type="Google" id="ProtNLM"/>
    </source>
</evidence>
<keyword evidence="1" id="KW-0732">Signal</keyword>
<evidence type="ECO:0000313" key="2">
    <source>
        <dbReference type="EMBL" id="QEF99764.1"/>
    </source>
</evidence>
<dbReference type="Proteomes" id="UP000321353">
    <property type="component" value="Chromosome"/>
</dbReference>
<gene>
    <name evidence="2" type="ORF">Mal15_38310</name>
</gene>
<feature type="chain" id="PRO_5022992601" description="PEP-CTERM protein-sorting domain-containing protein" evidence="1">
    <location>
        <begin position="24"/>
        <end position="311"/>
    </location>
</feature>
<accession>A0A5B9MJE3</accession>
<dbReference type="KEGG" id="smam:Mal15_38310"/>
<dbReference type="InterPro" id="IPR013424">
    <property type="entry name" value="Ice-binding_C"/>
</dbReference>
<evidence type="ECO:0000256" key="1">
    <source>
        <dbReference type="SAM" id="SignalP"/>
    </source>
</evidence>
<feature type="signal peptide" evidence="1">
    <location>
        <begin position="1"/>
        <end position="23"/>
    </location>
</feature>
<dbReference type="RefSeq" id="WP_167546903.1">
    <property type="nucleotide sequence ID" value="NZ_CP036264.1"/>
</dbReference>
<dbReference type="AlphaFoldDB" id="A0A5B9MJE3"/>
<keyword evidence="3" id="KW-1185">Reference proteome</keyword>
<proteinExistence type="predicted"/>
<protein>
    <recommendedName>
        <fullName evidence="4">PEP-CTERM protein-sorting domain-containing protein</fullName>
    </recommendedName>
</protein>
<name>A0A5B9MJE3_9BACT</name>
<reference evidence="2 3" key="1">
    <citation type="submission" date="2019-02" db="EMBL/GenBank/DDBJ databases">
        <title>Planctomycetal bacteria perform biofilm scaping via a novel small molecule.</title>
        <authorList>
            <person name="Jeske O."/>
            <person name="Boedeker C."/>
            <person name="Wiegand S."/>
            <person name="Breitling P."/>
            <person name="Kallscheuer N."/>
            <person name="Jogler M."/>
            <person name="Rohde M."/>
            <person name="Petersen J."/>
            <person name="Medema M.H."/>
            <person name="Surup F."/>
            <person name="Jogler C."/>
        </authorList>
    </citation>
    <scope>NUCLEOTIDE SEQUENCE [LARGE SCALE GENOMIC DNA]</scope>
    <source>
        <strain evidence="2 3">Mal15</strain>
    </source>
</reference>
<sequence precursor="true">MKLTLLSLAIMVGMALMSTIAEAGIVTFDSFTPNTSVNGQGGWTVGDSFGNSAGVFDQAVVDDGTGNQVWRMSNAGTGSFSNQPFSHRSASAAGETGAGLYNDYGTDHTSPNNPPLSSATAGSKYFHAAWDFKSATDGAQSGLFLSLSPAASQSTHRLSYIGIDGSAAGGFALNFFDTLGGGFNQTTLATGLSYSDWHTVEMYIEFVDGIGIGGVGNDIVNILIDGTLVHSGTTWESYYEAFPGGIVGPRAVDSLMFRAAGTAVPGNSGNGIYFDNVSISNAQFNAVPEPSSMLIFAAVAGCCTVPRRRRG</sequence>
<organism evidence="2 3">
    <name type="scientific">Stieleria maiorica</name>
    <dbReference type="NCBI Taxonomy" id="2795974"/>
    <lineage>
        <taxon>Bacteria</taxon>
        <taxon>Pseudomonadati</taxon>
        <taxon>Planctomycetota</taxon>
        <taxon>Planctomycetia</taxon>
        <taxon>Pirellulales</taxon>
        <taxon>Pirellulaceae</taxon>
        <taxon>Stieleria</taxon>
    </lineage>
</organism>
<dbReference type="NCBIfam" id="TIGR02595">
    <property type="entry name" value="PEP_CTERM"/>
    <property type="match status" value="1"/>
</dbReference>
<evidence type="ECO:0000313" key="3">
    <source>
        <dbReference type="Proteomes" id="UP000321353"/>
    </source>
</evidence>